<feature type="transmembrane region" description="Helical" evidence="1">
    <location>
        <begin position="199"/>
        <end position="218"/>
    </location>
</feature>
<proteinExistence type="predicted"/>
<evidence type="ECO:0000313" key="3">
    <source>
        <dbReference type="Proteomes" id="UP000241284"/>
    </source>
</evidence>
<evidence type="ECO:0008006" key="4">
    <source>
        <dbReference type="Google" id="ProtNLM"/>
    </source>
</evidence>
<keyword evidence="1" id="KW-1133">Transmembrane helix</keyword>
<sequence length="914" mass="98511">MDSDVRKQIIGVLATSLFTLSWFRFKPLYNADMGLGSTVGHTPPSYIFALAKANFLGLSPWVYPGTRMVPSALLYTFTVNLLHVFTPLWFSQFVYVYVLALFAEGGVCALIGRVSGSAGLRPPWWTGLVAGVFYVYAPYYQFFVSDGAYIPLGFYASYPFMVYSSLGLTELGGGELSHYLKNLVILLVAFFVGSGGFTYYYYLTGLGSLLLIGVVYSLTRRRGWFGWALGLGGLLLGLTVAQLSLAPVIVGDFASGPTLAQSNTTSPNLLILFMRRTTQTTYFHELTQNFWPAPGPFGAPQSNVPAYLTSPLIGVAFLAILLALLFLGSDRRRSANILKAVAPFLAAYFVVVALAAGPEKPFGPIVVYAFVKLWFMRAITESFTSLNFIFQLSLAVMLGLALTQAKTISVEQKRPKAGTLGVALLILVAATLAAPYAVGAPLPRTQLVAAPNGVEQTYNVTPRVQIPGYFTQLVSYTNSLPPHGAVLLLPVGGNFRTTSWYIAVDALSSALTKPVVGGGYVSTPRTQALIDLIDMWEGGANISLQPLLERMGVGYIIVEGDAASAPPYTPEPPFNLNYIESQLNSTPNIKLLQRFGPDLVYRVSWETNTEWGAQPTLAYGFSTYVRGVVAQPAPQNPFSPLFNMSSATPVPGHYSCIISGGHLYLSLEDGYAQCGFTANITSANPIYVSYAYQPTLTSAGVTLKRSSGGPPISGQPIVQGTIDGLDYAVAAFPPGSYRGLEVYVAGSPSGLAVMGEVDWVYASLAALPGELAGYNTQSSTLFVTPPTGGVVAPRPLLNSSMQPRVASWACSAYTCTVNVRAEQPFFFVYYTGYSDLYTLYVNGEPDRGHYAAYGSFNAWLVNATGNLTLRVTYTNPLLPYEALSVGVWVIVGTLYLLCLSPSSRARKLGANRRV</sequence>
<dbReference type="AlphaFoldDB" id="A0A2R6BAL7"/>
<feature type="transmembrane region" description="Helical" evidence="1">
    <location>
        <begin position="340"/>
        <end position="357"/>
    </location>
</feature>
<accession>A0A2R6BAL7</accession>
<protein>
    <recommendedName>
        <fullName evidence="4">Membrane protein 6-pyruvoyl-tetrahydropterin synthase-related domain-containing protein</fullName>
    </recommendedName>
</protein>
<evidence type="ECO:0000313" key="2">
    <source>
        <dbReference type="EMBL" id="PSN95672.1"/>
    </source>
</evidence>
<reference evidence="2 3" key="1">
    <citation type="submission" date="2017-04" db="EMBL/GenBank/DDBJ databases">
        <title>Novel microbial lineages endemic to geothermal iron-oxide mats fill important gaps in the evolutionary history of Archaea.</title>
        <authorList>
            <person name="Jay Z.J."/>
            <person name="Beam J.P."/>
            <person name="Dlakic M."/>
            <person name="Rusch D.B."/>
            <person name="Kozubal M.A."/>
            <person name="Inskeep W.P."/>
        </authorList>
    </citation>
    <scope>NUCLEOTIDE SEQUENCE [LARGE SCALE GENOMIC DNA]</scope>
    <source>
        <strain evidence="2">ECH_B_2</strain>
    </source>
</reference>
<name>A0A2R6BAL7_9ARCH</name>
<feature type="transmembrane region" description="Helical" evidence="1">
    <location>
        <begin position="124"/>
        <end position="142"/>
    </location>
</feature>
<dbReference type="EMBL" id="NEXH01000007">
    <property type="protein sequence ID" value="PSN95672.1"/>
    <property type="molecule type" value="Genomic_DNA"/>
</dbReference>
<feature type="transmembrane region" description="Helical" evidence="1">
    <location>
        <begin position="225"/>
        <end position="250"/>
    </location>
</feature>
<dbReference type="Proteomes" id="UP000241284">
    <property type="component" value="Unassembled WGS sequence"/>
</dbReference>
<feature type="transmembrane region" description="Helical" evidence="1">
    <location>
        <begin position="417"/>
        <end position="438"/>
    </location>
</feature>
<feature type="transmembrane region" description="Helical" evidence="1">
    <location>
        <begin position="877"/>
        <end position="898"/>
    </location>
</feature>
<gene>
    <name evidence="2" type="ORF">B9Q06_04685</name>
</gene>
<feature type="transmembrane region" description="Helical" evidence="1">
    <location>
        <begin position="148"/>
        <end position="169"/>
    </location>
</feature>
<keyword evidence="1" id="KW-0812">Transmembrane</keyword>
<feature type="transmembrane region" description="Helical" evidence="1">
    <location>
        <begin position="383"/>
        <end position="405"/>
    </location>
</feature>
<keyword evidence="1" id="KW-0472">Membrane</keyword>
<organism evidence="2 3">
    <name type="scientific">Candidatus Marsarchaeota G2 archaeon ECH_B_2</name>
    <dbReference type="NCBI Taxonomy" id="1978160"/>
    <lineage>
        <taxon>Archaea</taxon>
        <taxon>Candidatus Marsarchaeota</taxon>
        <taxon>Candidatus Marsarchaeota group 2</taxon>
    </lineage>
</organism>
<comment type="caution">
    <text evidence="2">The sequence shown here is derived from an EMBL/GenBank/DDBJ whole genome shotgun (WGS) entry which is preliminary data.</text>
</comment>
<feature type="transmembrane region" description="Helical" evidence="1">
    <location>
        <begin position="306"/>
        <end position="328"/>
    </location>
</feature>
<evidence type="ECO:0000256" key="1">
    <source>
        <dbReference type="SAM" id="Phobius"/>
    </source>
</evidence>